<dbReference type="AlphaFoldDB" id="A0A6L9EEB3"/>
<accession>A0A6L9EEB3</accession>
<proteinExistence type="predicted"/>
<gene>
    <name evidence="1" type="ORF">GTQ38_13660</name>
</gene>
<protein>
    <submittedName>
        <fullName evidence="1">DUF3179 domain-containing protein</fullName>
    </submittedName>
</protein>
<organism evidence="1 2">
    <name type="scientific">Poritiphilus flavus</name>
    <dbReference type="NCBI Taxonomy" id="2697053"/>
    <lineage>
        <taxon>Bacteria</taxon>
        <taxon>Pseudomonadati</taxon>
        <taxon>Bacteroidota</taxon>
        <taxon>Flavobacteriia</taxon>
        <taxon>Flavobacteriales</taxon>
        <taxon>Flavobacteriaceae</taxon>
        <taxon>Poritiphilus</taxon>
    </lineage>
</organism>
<dbReference type="InterPro" id="IPR021516">
    <property type="entry name" value="DUF3179"/>
</dbReference>
<name>A0A6L9EEB3_9FLAO</name>
<dbReference type="RefSeq" id="WP_161436100.1">
    <property type="nucleotide sequence ID" value="NZ_WXYO01000006.1"/>
</dbReference>
<keyword evidence="2" id="KW-1185">Reference proteome</keyword>
<comment type="caution">
    <text evidence="1">The sequence shown here is derived from an EMBL/GenBank/DDBJ whole genome shotgun (WGS) entry which is preliminary data.</text>
</comment>
<dbReference type="Proteomes" id="UP000475249">
    <property type="component" value="Unassembled WGS sequence"/>
</dbReference>
<evidence type="ECO:0000313" key="2">
    <source>
        <dbReference type="Proteomes" id="UP000475249"/>
    </source>
</evidence>
<sequence>MFTFVKYGTLFSFLFSALLLITVLSREESEFIDRTETSASTDLTEQEIGHFINLVTRNEESVATQAIIYIDNNWKPGYEVMLLESIYFSLNGKHSAKLIHLLERKTGKAYGADLDKWFEWLWNRPATFSPAYFEFKAQLHQLIDPRFYKYFSERHSTARIRLDEVRWGGVLQDGIPPLRNPKMIAADGAYYLNDDDVVFGIEVNGDARAYPKRILAWHEMFVDTVGDTPVAGVYCTLCGTVILYKTDHKGVRHSMGTSGFLYRSNKLMYDKETQSLWSTLEGEPVIGPLAGKGIQLDYLSVVTTTWGEWKKRQPKTTVLSLDTGHRRDYSEGAAYRDYFATDELMFGVPKTDNSLKNKAEILAIRLQNKTSENLAISSRFLAKNPIYHSRLGNTNFTVFTDRTGAHRVFDTAALEFKTYDGRSKAQDTQGGKWILSENELVSESGQSLKRIPTFNAFWFGYKAAFPDVQLIK</sequence>
<reference evidence="1 2" key="1">
    <citation type="submission" date="2020-01" db="EMBL/GenBank/DDBJ databases">
        <title>Bacteria diversity of Porities sp.</title>
        <authorList>
            <person name="Wang G."/>
        </authorList>
    </citation>
    <scope>NUCLEOTIDE SEQUENCE [LARGE SCALE GENOMIC DNA]</scope>
    <source>
        <strain evidence="1 2">R33</strain>
    </source>
</reference>
<dbReference type="Pfam" id="PF11376">
    <property type="entry name" value="DUF3179"/>
    <property type="match status" value="1"/>
</dbReference>
<dbReference type="EMBL" id="WXYO01000006">
    <property type="protein sequence ID" value="NAS13056.1"/>
    <property type="molecule type" value="Genomic_DNA"/>
</dbReference>
<evidence type="ECO:0000313" key="1">
    <source>
        <dbReference type="EMBL" id="NAS13056.1"/>
    </source>
</evidence>